<dbReference type="EnsemblPlants" id="MELO3C003415.2.1">
    <property type="protein sequence ID" value="MELO3C003415.2.1"/>
    <property type="gene ID" value="MELO3C003415.2"/>
</dbReference>
<dbReference type="AlphaFoldDB" id="A0A9I9CGV5"/>
<dbReference type="Gramene" id="MELO3C003415.2.1">
    <property type="protein sequence ID" value="MELO3C003415.2.1"/>
    <property type="gene ID" value="MELO3C003415.2"/>
</dbReference>
<proteinExistence type="predicted"/>
<reference evidence="1" key="1">
    <citation type="submission" date="2023-03" db="UniProtKB">
        <authorList>
            <consortium name="EnsemblPlants"/>
        </authorList>
    </citation>
    <scope>IDENTIFICATION</scope>
</reference>
<sequence length="84" mass="9514">MEMVTMAEEKRPKDTVVVGIVGKVEDLDTVIQVLEMIIKVESHQRTTVVVEAMAKVEENIVIQVPEEMVTKAEKNHRPKNTMVI</sequence>
<evidence type="ECO:0000313" key="1">
    <source>
        <dbReference type="EnsemblPlants" id="MELO3C003415.2.1"/>
    </source>
</evidence>
<accession>A0A9I9CGV5</accession>
<name>A0A9I9CGV5_CUCME</name>
<protein>
    <submittedName>
        <fullName evidence="1">Uncharacterized protein</fullName>
    </submittedName>
</protein>
<organism evidence="1">
    <name type="scientific">Cucumis melo</name>
    <name type="common">Muskmelon</name>
    <dbReference type="NCBI Taxonomy" id="3656"/>
    <lineage>
        <taxon>Eukaryota</taxon>
        <taxon>Viridiplantae</taxon>
        <taxon>Streptophyta</taxon>
        <taxon>Embryophyta</taxon>
        <taxon>Tracheophyta</taxon>
        <taxon>Spermatophyta</taxon>
        <taxon>Magnoliopsida</taxon>
        <taxon>eudicotyledons</taxon>
        <taxon>Gunneridae</taxon>
        <taxon>Pentapetalae</taxon>
        <taxon>rosids</taxon>
        <taxon>fabids</taxon>
        <taxon>Cucurbitales</taxon>
        <taxon>Cucurbitaceae</taxon>
        <taxon>Benincaseae</taxon>
        <taxon>Cucumis</taxon>
    </lineage>
</organism>